<organism evidence="5">
    <name type="scientific">marine sediment metagenome</name>
    <dbReference type="NCBI Taxonomy" id="412755"/>
    <lineage>
        <taxon>unclassified sequences</taxon>
        <taxon>metagenomes</taxon>
        <taxon>ecological metagenomes</taxon>
    </lineage>
</organism>
<feature type="domain" description="Primosomal protein N C-terminal" evidence="4">
    <location>
        <begin position="78"/>
        <end position="151"/>
    </location>
</feature>
<dbReference type="GO" id="GO:0043138">
    <property type="term" value="F:3'-5' DNA helicase activity"/>
    <property type="evidence" value="ECO:0007669"/>
    <property type="project" value="TreeGrafter"/>
</dbReference>
<dbReference type="PANTHER" id="PTHR30580">
    <property type="entry name" value="PRIMOSOMAL PROTEIN N"/>
    <property type="match status" value="1"/>
</dbReference>
<dbReference type="GO" id="GO:0005524">
    <property type="term" value="F:ATP binding"/>
    <property type="evidence" value="ECO:0007669"/>
    <property type="project" value="UniProtKB-KW"/>
</dbReference>
<dbReference type="AlphaFoldDB" id="X1R416"/>
<protein>
    <recommendedName>
        <fullName evidence="4">Primosomal protein N C-terminal domain-containing protein</fullName>
    </recommendedName>
</protein>
<dbReference type="GO" id="GO:0006270">
    <property type="term" value="P:DNA replication initiation"/>
    <property type="evidence" value="ECO:0007669"/>
    <property type="project" value="TreeGrafter"/>
</dbReference>
<name>X1R416_9ZZZZ</name>
<dbReference type="GO" id="GO:0006302">
    <property type="term" value="P:double-strand break repair"/>
    <property type="evidence" value="ECO:0007669"/>
    <property type="project" value="TreeGrafter"/>
</dbReference>
<evidence type="ECO:0000259" key="4">
    <source>
        <dbReference type="Pfam" id="PF18074"/>
    </source>
</evidence>
<dbReference type="PANTHER" id="PTHR30580:SF0">
    <property type="entry name" value="PRIMOSOMAL PROTEIN N"/>
    <property type="match status" value="1"/>
</dbReference>
<evidence type="ECO:0000313" key="5">
    <source>
        <dbReference type="EMBL" id="GAI61826.1"/>
    </source>
</evidence>
<gene>
    <name evidence="5" type="ORF">S12H4_01368</name>
</gene>
<proteinExistence type="predicted"/>
<dbReference type="InterPro" id="IPR041236">
    <property type="entry name" value="PriA_C"/>
</dbReference>
<accession>X1R416</accession>
<sequence>GVVSADTSLNLLDFRAGERTFQLLSQVAGRAGRGILGGRVIIQTYSPDHYAIQAAAKHDYASFYDKEIAYRRQLHNPPFTRLVCLTYSHTNDALCRKEAERIKRLLIEERDSKGIANLSLIGPAPAFIHRLRGRFRWQLILRGAEPSTFLSQVPIPQGWTVDIDPVSLI</sequence>
<feature type="non-terminal residue" evidence="5">
    <location>
        <position position="1"/>
    </location>
</feature>
<reference evidence="5" key="1">
    <citation type="journal article" date="2014" name="Front. Microbiol.">
        <title>High frequency of phylogenetically diverse reductive dehalogenase-homologous genes in deep subseafloor sedimentary metagenomes.</title>
        <authorList>
            <person name="Kawai M."/>
            <person name="Futagami T."/>
            <person name="Toyoda A."/>
            <person name="Takaki Y."/>
            <person name="Nishi S."/>
            <person name="Hori S."/>
            <person name="Arai W."/>
            <person name="Tsubouchi T."/>
            <person name="Morono Y."/>
            <person name="Uchiyama I."/>
            <person name="Ito T."/>
            <person name="Fujiyama A."/>
            <person name="Inagaki F."/>
            <person name="Takami H."/>
        </authorList>
    </citation>
    <scope>NUCLEOTIDE SEQUENCE</scope>
    <source>
        <strain evidence="5">Expedition CK06-06</strain>
    </source>
</reference>
<comment type="caution">
    <text evidence="5">The sequence shown here is derived from an EMBL/GenBank/DDBJ whole genome shotgun (WGS) entry which is preliminary data.</text>
</comment>
<dbReference type="Pfam" id="PF18074">
    <property type="entry name" value="PriA_C"/>
    <property type="match status" value="1"/>
</dbReference>
<evidence type="ECO:0000256" key="3">
    <source>
        <dbReference type="ARBA" id="ARBA00023125"/>
    </source>
</evidence>
<keyword evidence="2" id="KW-0067">ATP-binding</keyword>
<dbReference type="SUPFAM" id="SSF52540">
    <property type="entry name" value="P-loop containing nucleoside triphosphate hydrolases"/>
    <property type="match status" value="1"/>
</dbReference>
<keyword evidence="3" id="KW-0238">DNA-binding</keyword>
<dbReference type="InterPro" id="IPR027417">
    <property type="entry name" value="P-loop_NTPase"/>
</dbReference>
<dbReference type="GO" id="GO:0003677">
    <property type="term" value="F:DNA binding"/>
    <property type="evidence" value="ECO:0007669"/>
    <property type="project" value="UniProtKB-KW"/>
</dbReference>
<dbReference type="EMBL" id="BARW01000265">
    <property type="protein sequence ID" value="GAI61826.1"/>
    <property type="molecule type" value="Genomic_DNA"/>
</dbReference>
<keyword evidence="1" id="KW-0547">Nucleotide-binding</keyword>
<evidence type="ECO:0000256" key="1">
    <source>
        <dbReference type="ARBA" id="ARBA00022741"/>
    </source>
</evidence>
<evidence type="ECO:0000256" key="2">
    <source>
        <dbReference type="ARBA" id="ARBA00022840"/>
    </source>
</evidence>
<dbReference type="GO" id="GO:0006310">
    <property type="term" value="P:DNA recombination"/>
    <property type="evidence" value="ECO:0007669"/>
    <property type="project" value="TreeGrafter"/>
</dbReference>